<sequence length="234" mass="25052">MFVSDTGVRLVGHGCVAPGGSCEPISSGFMLLCCLSVSFEWTPTASPPMSTTQLWSAWISLKATFGLRAVPRILILNKLAARHGTGGYFSDSAPGKPCNQNSAHAVNDFWAAKNIWYPTWGSGKNLQAAMAIDWMGDDNCGGVVTSSSRPAPLLNHPRPPAQLARPAAALQKFLDYHFGDLDDESHSQRPATASTSTLHSTHARTILSSVRLARRAAERALAMTPTTTFATVEL</sequence>
<protein>
    <submittedName>
        <fullName evidence="1">Uncharacterized protein</fullName>
    </submittedName>
</protein>
<organism evidence="1 2">
    <name type="scientific">Jimgerdemannia flammicorona</name>
    <dbReference type="NCBI Taxonomy" id="994334"/>
    <lineage>
        <taxon>Eukaryota</taxon>
        <taxon>Fungi</taxon>
        <taxon>Fungi incertae sedis</taxon>
        <taxon>Mucoromycota</taxon>
        <taxon>Mucoromycotina</taxon>
        <taxon>Endogonomycetes</taxon>
        <taxon>Endogonales</taxon>
        <taxon>Endogonaceae</taxon>
        <taxon>Jimgerdemannia</taxon>
    </lineage>
</organism>
<evidence type="ECO:0000313" key="1">
    <source>
        <dbReference type="EMBL" id="RUS29784.1"/>
    </source>
</evidence>
<reference evidence="1 2" key="1">
    <citation type="journal article" date="2018" name="New Phytol.">
        <title>Phylogenomics of Endogonaceae and evolution of mycorrhizas within Mucoromycota.</title>
        <authorList>
            <person name="Chang Y."/>
            <person name="Desiro A."/>
            <person name="Na H."/>
            <person name="Sandor L."/>
            <person name="Lipzen A."/>
            <person name="Clum A."/>
            <person name="Barry K."/>
            <person name="Grigoriev I.V."/>
            <person name="Martin F.M."/>
            <person name="Stajich J.E."/>
            <person name="Smith M.E."/>
            <person name="Bonito G."/>
            <person name="Spatafora J.W."/>
        </authorList>
    </citation>
    <scope>NUCLEOTIDE SEQUENCE [LARGE SCALE GENOMIC DNA]</scope>
    <source>
        <strain evidence="1 2">AD002</strain>
    </source>
</reference>
<accession>A0A433QJ45</accession>
<name>A0A433QJ45_9FUNG</name>
<dbReference type="AlphaFoldDB" id="A0A433QJ45"/>
<dbReference type="Proteomes" id="UP000274822">
    <property type="component" value="Unassembled WGS sequence"/>
</dbReference>
<evidence type="ECO:0000313" key="2">
    <source>
        <dbReference type="Proteomes" id="UP000274822"/>
    </source>
</evidence>
<keyword evidence="2" id="KW-1185">Reference proteome</keyword>
<gene>
    <name evidence="1" type="ORF">BC938DRAFT_480248</name>
</gene>
<comment type="caution">
    <text evidence="1">The sequence shown here is derived from an EMBL/GenBank/DDBJ whole genome shotgun (WGS) entry which is preliminary data.</text>
</comment>
<proteinExistence type="predicted"/>
<dbReference type="EMBL" id="RBNJ01004696">
    <property type="protein sequence ID" value="RUS29784.1"/>
    <property type="molecule type" value="Genomic_DNA"/>
</dbReference>